<dbReference type="Proteomes" id="UP000287996">
    <property type="component" value="Unassembled WGS sequence"/>
</dbReference>
<keyword evidence="6 10" id="KW-0732">Signal</keyword>
<accession>A0A432ZTK9</accession>
<evidence type="ECO:0000256" key="5">
    <source>
        <dbReference type="ARBA" id="ARBA00022448"/>
    </source>
</evidence>
<comment type="function">
    <text evidence="10">Participates in the translocation of lipoproteins from the inner membrane to the outer membrane. Only forms a complex with a lipoprotein if the residue after the N-terminal Cys is not an aspartate (The Asp acts as a targeting signal to indicate that the lipoprotein should stay in the inner membrane).</text>
</comment>
<evidence type="ECO:0000313" key="12">
    <source>
        <dbReference type="Proteomes" id="UP000287996"/>
    </source>
</evidence>
<evidence type="ECO:0000256" key="10">
    <source>
        <dbReference type="HAMAP-Rule" id="MF_00240"/>
    </source>
</evidence>
<dbReference type="Pfam" id="PF03548">
    <property type="entry name" value="LolA"/>
    <property type="match status" value="1"/>
</dbReference>
<evidence type="ECO:0000256" key="3">
    <source>
        <dbReference type="ARBA" id="ARBA00011245"/>
    </source>
</evidence>
<evidence type="ECO:0000313" key="11">
    <source>
        <dbReference type="EMBL" id="RUO81250.1"/>
    </source>
</evidence>
<evidence type="ECO:0000256" key="9">
    <source>
        <dbReference type="ARBA" id="ARBA00023186"/>
    </source>
</evidence>
<dbReference type="InterPro" id="IPR029046">
    <property type="entry name" value="LolA/LolB/LppX"/>
</dbReference>
<dbReference type="HAMAP" id="MF_00240">
    <property type="entry name" value="LolA"/>
    <property type="match status" value="1"/>
</dbReference>
<dbReference type="GO" id="GO:0030288">
    <property type="term" value="C:outer membrane-bounded periplasmic space"/>
    <property type="evidence" value="ECO:0007669"/>
    <property type="project" value="TreeGrafter"/>
</dbReference>
<evidence type="ECO:0000256" key="4">
    <source>
        <dbReference type="ARBA" id="ARBA00014035"/>
    </source>
</evidence>
<comment type="similarity">
    <text evidence="2 10">Belongs to the LolA family.</text>
</comment>
<dbReference type="RefSeq" id="WP_126840596.1">
    <property type="nucleotide sequence ID" value="NZ_PIQH01000001.1"/>
</dbReference>
<evidence type="ECO:0000256" key="7">
    <source>
        <dbReference type="ARBA" id="ARBA00022764"/>
    </source>
</evidence>
<feature type="chain" id="PRO_5019596494" description="Outer-membrane lipoprotein carrier protein" evidence="10">
    <location>
        <begin position="30"/>
        <end position="218"/>
    </location>
</feature>
<keyword evidence="11" id="KW-0449">Lipoprotein</keyword>
<keyword evidence="9 10" id="KW-0143">Chaperone</keyword>
<reference evidence="11 12" key="1">
    <citation type="journal article" date="2011" name="Front. Microbiol.">
        <title>Genomic signatures of strain selection and enhancement in Bacillus atrophaeus var. globigii, a historical biowarfare simulant.</title>
        <authorList>
            <person name="Gibbons H.S."/>
            <person name="Broomall S.M."/>
            <person name="McNew L.A."/>
            <person name="Daligault H."/>
            <person name="Chapman C."/>
            <person name="Bruce D."/>
            <person name="Karavis M."/>
            <person name="Krepps M."/>
            <person name="McGregor P.A."/>
            <person name="Hong C."/>
            <person name="Park K.H."/>
            <person name="Akmal A."/>
            <person name="Feldman A."/>
            <person name="Lin J.S."/>
            <person name="Chang W.E."/>
            <person name="Higgs B.W."/>
            <person name="Demirev P."/>
            <person name="Lindquist J."/>
            <person name="Liem A."/>
            <person name="Fochler E."/>
            <person name="Read T.D."/>
            <person name="Tapia R."/>
            <person name="Johnson S."/>
            <person name="Bishop-Lilly K.A."/>
            <person name="Detter C."/>
            <person name="Han C."/>
            <person name="Sozhamannan S."/>
            <person name="Rosenzweig C.N."/>
            <person name="Skowronski E.W."/>
        </authorList>
    </citation>
    <scope>NUCLEOTIDE SEQUENCE [LARGE SCALE GENOMIC DNA]</scope>
    <source>
        <strain evidence="11 12">CC-PW-9</strain>
    </source>
</reference>
<dbReference type="OrthoDB" id="9787361at2"/>
<dbReference type="CDD" id="cd16325">
    <property type="entry name" value="LolA"/>
    <property type="match status" value="1"/>
</dbReference>
<comment type="caution">
    <text evidence="11">The sequence shown here is derived from an EMBL/GenBank/DDBJ whole genome shotgun (WGS) entry which is preliminary data.</text>
</comment>
<keyword evidence="5 10" id="KW-0813">Transport</keyword>
<dbReference type="NCBIfam" id="TIGR00547">
    <property type="entry name" value="lolA"/>
    <property type="match status" value="1"/>
</dbReference>
<dbReference type="EMBL" id="PIQH01000001">
    <property type="protein sequence ID" value="RUO81250.1"/>
    <property type="molecule type" value="Genomic_DNA"/>
</dbReference>
<keyword evidence="7 10" id="KW-0574">Periplasm</keyword>
<dbReference type="PANTHER" id="PTHR35869:SF1">
    <property type="entry name" value="OUTER-MEMBRANE LIPOPROTEIN CARRIER PROTEIN"/>
    <property type="match status" value="1"/>
</dbReference>
<proteinExistence type="inferred from homology"/>
<evidence type="ECO:0000256" key="1">
    <source>
        <dbReference type="ARBA" id="ARBA00004418"/>
    </source>
</evidence>
<dbReference type="Gene3D" id="2.50.20.10">
    <property type="entry name" value="Lipoprotein localisation LolA/LolB/LppX"/>
    <property type="match status" value="1"/>
</dbReference>
<name>A0A432ZTK9_9GAMM</name>
<dbReference type="GO" id="GO:0044874">
    <property type="term" value="P:lipoprotein localization to outer membrane"/>
    <property type="evidence" value="ECO:0007669"/>
    <property type="project" value="UniProtKB-UniRule"/>
</dbReference>
<keyword evidence="8 10" id="KW-0653">Protein transport</keyword>
<evidence type="ECO:0000256" key="6">
    <source>
        <dbReference type="ARBA" id="ARBA00022729"/>
    </source>
</evidence>
<dbReference type="SUPFAM" id="SSF89392">
    <property type="entry name" value="Prokaryotic lipoproteins and lipoprotein localization factors"/>
    <property type="match status" value="1"/>
</dbReference>
<comment type="subunit">
    <text evidence="3 10">Monomer.</text>
</comment>
<comment type="subcellular location">
    <subcellularLocation>
        <location evidence="1 10">Periplasm</location>
    </subcellularLocation>
</comment>
<sequence length="218" mass="24036" precursor="true">MKVSGMKLGGIKRGVLALVCVASSAAAVAQDVGATLREKLAPMQTLQAQFQQTVTDQQDELVQRLNGTLMLKRPNLMRWETEAPDESLMVADGDAVWYFNPFVEQVSVYDQGDAVAQSPLLLLLKGEPQSWANYRVSQQGQSYTVEPKAANSQATLELVFSQSGQLKDIYLHEPEGQMTHLALSDVRMNQPIAASQFQFTPPEGVAVDDQRQAKARRE</sequence>
<evidence type="ECO:0000256" key="2">
    <source>
        <dbReference type="ARBA" id="ARBA00007615"/>
    </source>
</evidence>
<dbReference type="InterPro" id="IPR018323">
    <property type="entry name" value="OM_lipoprot_carrier_LolA_Pbac"/>
</dbReference>
<organism evidence="11 12">
    <name type="scientific">Idiomarina tyrosinivorans</name>
    <dbReference type="NCBI Taxonomy" id="1445662"/>
    <lineage>
        <taxon>Bacteria</taxon>
        <taxon>Pseudomonadati</taxon>
        <taxon>Pseudomonadota</taxon>
        <taxon>Gammaproteobacteria</taxon>
        <taxon>Alteromonadales</taxon>
        <taxon>Idiomarinaceae</taxon>
        <taxon>Idiomarina</taxon>
    </lineage>
</organism>
<evidence type="ECO:0000256" key="8">
    <source>
        <dbReference type="ARBA" id="ARBA00022927"/>
    </source>
</evidence>
<dbReference type="InterPro" id="IPR004564">
    <property type="entry name" value="OM_lipoprot_carrier_LolA-like"/>
</dbReference>
<keyword evidence="12" id="KW-1185">Reference proteome</keyword>
<gene>
    <name evidence="10 11" type="primary">lolA</name>
    <name evidence="11" type="ORF">CWI84_00345</name>
</gene>
<feature type="signal peptide" evidence="10">
    <location>
        <begin position="1"/>
        <end position="29"/>
    </location>
</feature>
<dbReference type="AlphaFoldDB" id="A0A432ZTK9"/>
<dbReference type="GO" id="GO:0042953">
    <property type="term" value="P:lipoprotein transport"/>
    <property type="evidence" value="ECO:0007669"/>
    <property type="project" value="InterPro"/>
</dbReference>
<protein>
    <recommendedName>
        <fullName evidence="4 10">Outer-membrane lipoprotein carrier protein</fullName>
    </recommendedName>
</protein>
<dbReference type="PANTHER" id="PTHR35869">
    <property type="entry name" value="OUTER-MEMBRANE LIPOPROTEIN CARRIER PROTEIN"/>
    <property type="match status" value="1"/>
</dbReference>